<dbReference type="PANTHER" id="PTHR37422">
    <property type="entry name" value="TEICHURONIC ACID BIOSYNTHESIS PROTEIN TUAE"/>
    <property type="match status" value="1"/>
</dbReference>
<evidence type="ECO:0000256" key="2">
    <source>
        <dbReference type="ARBA" id="ARBA00022692"/>
    </source>
</evidence>
<evidence type="ECO:0000313" key="8">
    <source>
        <dbReference type="Proteomes" id="UP000265768"/>
    </source>
</evidence>
<dbReference type="Pfam" id="PF04932">
    <property type="entry name" value="Wzy_C"/>
    <property type="match status" value="1"/>
</dbReference>
<protein>
    <submittedName>
        <fullName evidence="7">O-antigen ligase domain-containing protein</fullName>
    </submittedName>
</protein>
<proteinExistence type="predicted"/>
<sequence length="441" mass="46921">MITNGLLGGARLDRAAGGRVSPLARVRNAARRDILSLSAVAAICSLPLLRPAGPSNTALPDATLIGFLLLTIVWAAARGLPMRMPYVFPIGLSLIAAGLAGLAVGDADFVNMLKDILVFGWAIVIVNHGRTLKLYSVMVKAWVWSSLFYGAMLVAGVVLGIDALAGRTVLEGERAGGTFGDANYASNYFLISIFILRATQIPRNRWINWAACAGLAAAIFFTGSNGALLALVVAGVLGAMFYLIRSGRTAAGIAGASLVTVVAGTVIGFVDTDAVIRDVSQMHPMLRDSIGRQVAAGDTGSADSRAKIFAQNMELWLYHDTPFGHGAARTEQVLKDMNAEYPKEAHNDYVAALIERGVLGAVAVVFLCWTLLVHARRIARSGVLKPGFAQILPRPELLGAAVIAVLISGLFYEVLHYRHVWAFFGLLAAADVWGRKSEVEL</sequence>
<feature type="domain" description="O-antigen ligase-related" evidence="6">
    <location>
        <begin position="211"/>
        <end position="364"/>
    </location>
</feature>
<comment type="caution">
    <text evidence="7">The sequence shown here is derived from an EMBL/GenBank/DDBJ whole genome shotgun (WGS) entry which is preliminary data.</text>
</comment>
<keyword evidence="7" id="KW-0436">Ligase</keyword>
<feature type="transmembrane region" description="Helical" evidence="5">
    <location>
        <begin position="227"/>
        <end position="244"/>
    </location>
</feature>
<keyword evidence="2 5" id="KW-0812">Transmembrane</keyword>
<dbReference type="InterPro" id="IPR051533">
    <property type="entry name" value="WaaL-like"/>
</dbReference>
<dbReference type="Proteomes" id="UP000265768">
    <property type="component" value="Unassembled WGS sequence"/>
</dbReference>
<feature type="transmembrane region" description="Helical" evidence="5">
    <location>
        <begin position="147"/>
        <end position="170"/>
    </location>
</feature>
<dbReference type="GO" id="GO:0016874">
    <property type="term" value="F:ligase activity"/>
    <property type="evidence" value="ECO:0007669"/>
    <property type="project" value="UniProtKB-KW"/>
</dbReference>
<gene>
    <name evidence="7" type="ORF">D5H75_21430</name>
</gene>
<name>A0A3A4AYB7_9ACTN</name>
<reference evidence="7 8" key="1">
    <citation type="submission" date="2018-09" db="EMBL/GenBank/DDBJ databases">
        <title>YIM 75507 draft genome.</title>
        <authorList>
            <person name="Tang S."/>
            <person name="Feng Y."/>
        </authorList>
    </citation>
    <scope>NUCLEOTIDE SEQUENCE [LARGE SCALE GENOMIC DNA]</scope>
    <source>
        <strain evidence="7 8">YIM 75507</strain>
    </source>
</reference>
<dbReference type="PANTHER" id="PTHR37422:SF13">
    <property type="entry name" value="LIPOPOLYSACCHARIDE BIOSYNTHESIS PROTEIN PA4999-RELATED"/>
    <property type="match status" value="1"/>
</dbReference>
<dbReference type="RefSeq" id="WP_119928290.1">
    <property type="nucleotide sequence ID" value="NZ_QZEY01000008.1"/>
</dbReference>
<keyword evidence="8" id="KW-1185">Reference proteome</keyword>
<evidence type="ECO:0000259" key="6">
    <source>
        <dbReference type="Pfam" id="PF04932"/>
    </source>
</evidence>
<dbReference type="EMBL" id="QZEY01000008">
    <property type="protein sequence ID" value="RJL30867.1"/>
    <property type="molecule type" value="Genomic_DNA"/>
</dbReference>
<organism evidence="7 8">
    <name type="scientific">Bailinhaonella thermotolerans</name>
    <dbReference type="NCBI Taxonomy" id="1070861"/>
    <lineage>
        <taxon>Bacteria</taxon>
        <taxon>Bacillati</taxon>
        <taxon>Actinomycetota</taxon>
        <taxon>Actinomycetes</taxon>
        <taxon>Streptosporangiales</taxon>
        <taxon>Streptosporangiaceae</taxon>
        <taxon>Bailinhaonella</taxon>
    </lineage>
</organism>
<accession>A0A3A4AYB7</accession>
<evidence type="ECO:0000256" key="3">
    <source>
        <dbReference type="ARBA" id="ARBA00022989"/>
    </source>
</evidence>
<dbReference type="AlphaFoldDB" id="A0A3A4AYB7"/>
<evidence type="ECO:0000256" key="1">
    <source>
        <dbReference type="ARBA" id="ARBA00004141"/>
    </source>
</evidence>
<comment type="subcellular location">
    <subcellularLocation>
        <location evidence="1">Membrane</location>
        <topology evidence="1">Multi-pass membrane protein</topology>
    </subcellularLocation>
</comment>
<dbReference type="GO" id="GO:0016020">
    <property type="term" value="C:membrane"/>
    <property type="evidence" value="ECO:0007669"/>
    <property type="project" value="UniProtKB-SubCell"/>
</dbReference>
<dbReference type="InterPro" id="IPR007016">
    <property type="entry name" value="O-antigen_ligase-rel_domated"/>
</dbReference>
<evidence type="ECO:0000256" key="5">
    <source>
        <dbReference type="SAM" id="Phobius"/>
    </source>
</evidence>
<feature type="transmembrane region" description="Helical" evidence="5">
    <location>
        <begin position="206"/>
        <end position="221"/>
    </location>
</feature>
<feature type="transmembrane region" description="Helical" evidence="5">
    <location>
        <begin position="58"/>
        <end position="77"/>
    </location>
</feature>
<keyword evidence="4 5" id="KW-0472">Membrane</keyword>
<keyword evidence="3 5" id="KW-1133">Transmembrane helix</keyword>
<feature type="transmembrane region" description="Helical" evidence="5">
    <location>
        <begin position="84"/>
        <end position="104"/>
    </location>
</feature>
<feature type="transmembrane region" description="Helical" evidence="5">
    <location>
        <begin position="396"/>
        <end position="412"/>
    </location>
</feature>
<evidence type="ECO:0000256" key="4">
    <source>
        <dbReference type="ARBA" id="ARBA00023136"/>
    </source>
</evidence>
<dbReference type="OrthoDB" id="3442067at2"/>
<evidence type="ECO:0000313" key="7">
    <source>
        <dbReference type="EMBL" id="RJL30867.1"/>
    </source>
</evidence>
<feature type="transmembrane region" description="Helical" evidence="5">
    <location>
        <begin position="357"/>
        <end position="375"/>
    </location>
</feature>
<feature type="transmembrane region" description="Helical" evidence="5">
    <location>
        <begin position="251"/>
        <end position="270"/>
    </location>
</feature>
<feature type="transmembrane region" description="Helical" evidence="5">
    <location>
        <begin position="34"/>
        <end position="52"/>
    </location>
</feature>